<gene>
    <name evidence="2" type="ORF">METZ01_LOCUS229297</name>
</gene>
<protein>
    <submittedName>
        <fullName evidence="2">Uncharacterized protein</fullName>
    </submittedName>
</protein>
<dbReference type="EMBL" id="UINC01056424">
    <property type="protein sequence ID" value="SVB76443.1"/>
    <property type="molecule type" value="Genomic_DNA"/>
</dbReference>
<keyword evidence="1" id="KW-1133">Transmembrane helix</keyword>
<feature type="transmembrane region" description="Helical" evidence="1">
    <location>
        <begin position="27"/>
        <end position="49"/>
    </location>
</feature>
<evidence type="ECO:0000313" key="2">
    <source>
        <dbReference type="EMBL" id="SVB76443.1"/>
    </source>
</evidence>
<keyword evidence="1" id="KW-0472">Membrane</keyword>
<keyword evidence="1" id="KW-0812">Transmembrane</keyword>
<evidence type="ECO:0000256" key="1">
    <source>
        <dbReference type="SAM" id="Phobius"/>
    </source>
</evidence>
<proteinExistence type="predicted"/>
<sequence length="55" mass="5871">MIRLVTGFFTVWGSVGSTEMGDLSPMIAFLLGVVGLMLMTAPVLDGTIVRLSKKI</sequence>
<accession>A0A382GPB8</accession>
<dbReference type="AlphaFoldDB" id="A0A382GPB8"/>
<reference evidence="2" key="1">
    <citation type="submission" date="2018-05" db="EMBL/GenBank/DDBJ databases">
        <authorList>
            <person name="Lanie J.A."/>
            <person name="Ng W.-L."/>
            <person name="Kazmierczak K.M."/>
            <person name="Andrzejewski T.M."/>
            <person name="Davidsen T.M."/>
            <person name="Wayne K.J."/>
            <person name="Tettelin H."/>
            <person name="Glass J.I."/>
            <person name="Rusch D."/>
            <person name="Podicherti R."/>
            <person name="Tsui H.-C.T."/>
            <person name="Winkler M.E."/>
        </authorList>
    </citation>
    <scope>NUCLEOTIDE SEQUENCE</scope>
</reference>
<organism evidence="2">
    <name type="scientific">marine metagenome</name>
    <dbReference type="NCBI Taxonomy" id="408172"/>
    <lineage>
        <taxon>unclassified sequences</taxon>
        <taxon>metagenomes</taxon>
        <taxon>ecological metagenomes</taxon>
    </lineage>
</organism>
<name>A0A382GPB8_9ZZZZ</name>